<dbReference type="Proteomes" id="UP000051084">
    <property type="component" value="Unassembled WGS sequence"/>
</dbReference>
<evidence type="ECO:0000313" key="2">
    <source>
        <dbReference type="EMBL" id="KRL96282.1"/>
    </source>
</evidence>
<comment type="caution">
    <text evidence="2">The sequence shown here is derived from an EMBL/GenBank/DDBJ whole genome shotgun (WGS) entry which is preliminary data.</text>
</comment>
<keyword evidence="1" id="KW-1133">Transmembrane helix</keyword>
<dbReference type="PANTHER" id="PTHR35813">
    <property type="entry name" value="INNER MEMBRANE PROTEIN YBAN"/>
    <property type="match status" value="1"/>
</dbReference>
<keyword evidence="1" id="KW-0812">Transmembrane</keyword>
<accession>A0A0R1UXM1</accession>
<feature type="transmembrane region" description="Helical" evidence="1">
    <location>
        <begin position="12"/>
        <end position="43"/>
    </location>
</feature>
<dbReference type="RefSeq" id="WP_054652751.1">
    <property type="nucleotide sequence ID" value="NZ_AZGC01000010.1"/>
</dbReference>
<name>A0A0R1UXM1_9LACO</name>
<reference evidence="2 3" key="1">
    <citation type="journal article" date="2015" name="Genome Announc.">
        <title>Expanding the biotechnology potential of lactobacilli through comparative genomics of 213 strains and associated genera.</title>
        <authorList>
            <person name="Sun Z."/>
            <person name="Harris H.M."/>
            <person name="McCann A."/>
            <person name="Guo C."/>
            <person name="Argimon S."/>
            <person name="Zhang W."/>
            <person name="Yang X."/>
            <person name="Jeffery I.B."/>
            <person name="Cooney J.C."/>
            <person name="Kagawa T.F."/>
            <person name="Liu W."/>
            <person name="Song Y."/>
            <person name="Salvetti E."/>
            <person name="Wrobel A."/>
            <person name="Rasinkangas P."/>
            <person name="Parkhill J."/>
            <person name="Rea M.C."/>
            <person name="O'Sullivan O."/>
            <person name="Ritari J."/>
            <person name="Douillard F.P."/>
            <person name="Paul Ross R."/>
            <person name="Yang R."/>
            <person name="Briner A.E."/>
            <person name="Felis G.E."/>
            <person name="de Vos W.M."/>
            <person name="Barrangou R."/>
            <person name="Klaenhammer T.R."/>
            <person name="Caufield P.W."/>
            <person name="Cui Y."/>
            <person name="Zhang H."/>
            <person name="O'Toole P.W."/>
        </authorList>
    </citation>
    <scope>NUCLEOTIDE SEQUENCE [LARGE SCALE GENOMIC DNA]</scope>
    <source>
        <strain evidence="2 3">DSM 18793</strain>
    </source>
</reference>
<dbReference type="GO" id="GO:0005886">
    <property type="term" value="C:plasma membrane"/>
    <property type="evidence" value="ECO:0007669"/>
    <property type="project" value="TreeGrafter"/>
</dbReference>
<dbReference type="PATRIC" id="fig|1423742.4.peg.295"/>
<keyword evidence="1" id="KW-0472">Membrane</keyword>
<dbReference type="Pfam" id="PF04304">
    <property type="entry name" value="DUF454"/>
    <property type="match status" value="1"/>
</dbReference>
<dbReference type="AlphaFoldDB" id="A0A0R1UXM1"/>
<sequence>MNLLLSRFLWSLLGSISLVGGAIGLVLPIIPQIPFFIFALFCLAKASPRFERWLHHQAWYQKLIKTTQHLPIIGKLLSNSSK</sequence>
<evidence type="ECO:0000313" key="3">
    <source>
        <dbReference type="Proteomes" id="UP000051084"/>
    </source>
</evidence>
<evidence type="ECO:0008006" key="4">
    <source>
        <dbReference type="Google" id="ProtNLM"/>
    </source>
</evidence>
<dbReference type="STRING" id="417373.GCA_001570685_00675"/>
<keyword evidence="3" id="KW-1185">Reference proteome</keyword>
<evidence type="ECO:0000256" key="1">
    <source>
        <dbReference type="SAM" id="Phobius"/>
    </source>
</evidence>
<dbReference type="InterPro" id="IPR007401">
    <property type="entry name" value="DUF454"/>
</dbReference>
<proteinExistence type="predicted"/>
<dbReference type="EMBL" id="AZGC01000010">
    <property type="protein sequence ID" value="KRL96282.1"/>
    <property type="molecule type" value="Genomic_DNA"/>
</dbReference>
<protein>
    <recommendedName>
        <fullName evidence="4">DUF454 domain-containing protein</fullName>
    </recommendedName>
</protein>
<dbReference type="OrthoDB" id="5690292at2"/>
<organism evidence="2 3">
    <name type="scientific">Limosilactobacillus equigenerosi DSM 18793 = JCM 14505</name>
    <dbReference type="NCBI Taxonomy" id="1423742"/>
    <lineage>
        <taxon>Bacteria</taxon>
        <taxon>Bacillati</taxon>
        <taxon>Bacillota</taxon>
        <taxon>Bacilli</taxon>
        <taxon>Lactobacillales</taxon>
        <taxon>Lactobacillaceae</taxon>
        <taxon>Limosilactobacillus</taxon>
    </lineage>
</organism>
<gene>
    <name evidence="2" type="ORF">FC21_GL000281</name>
</gene>
<dbReference type="PANTHER" id="PTHR35813:SF1">
    <property type="entry name" value="INNER MEMBRANE PROTEIN YBAN"/>
    <property type="match status" value="1"/>
</dbReference>